<accession>A0A2T1C9K4</accession>
<proteinExistence type="predicted"/>
<dbReference type="AlphaFoldDB" id="A0A2T1C9K4"/>
<name>A0A2T1C9K4_9CYAN</name>
<evidence type="ECO:0000313" key="1">
    <source>
        <dbReference type="EMBL" id="PSB04936.1"/>
    </source>
</evidence>
<organism evidence="1 2">
    <name type="scientific">Merismopedia glauca CCAP 1448/3</name>
    <dbReference type="NCBI Taxonomy" id="1296344"/>
    <lineage>
        <taxon>Bacteria</taxon>
        <taxon>Bacillati</taxon>
        <taxon>Cyanobacteriota</taxon>
        <taxon>Cyanophyceae</taxon>
        <taxon>Synechococcales</taxon>
        <taxon>Merismopediaceae</taxon>
        <taxon>Merismopedia</taxon>
    </lineage>
</organism>
<reference evidence="1 2" key="2">
    <citation type="submission" date="2018-03" db="EMBL/GenBank/DDBJ databases">
        <title>The ancient ancestry and fast evolution of plastids.</title>
        <authorList>
            <person name="Moore K.R."/>
            <person name="Magnabosco C."/>
            <person name="Momper L."/>
            <person name="Gold D.A."/>
            <person name="Bosak T."/>
            <person name="Fournier G.P."/>
        </authorList>
    </citation>
    <scope>NUCLEOTIDE SEQUENCE [LARGE SCALE GENOMIC DNA]</scope>
    <source>
        <strain evidence="1 2">CCAP 1448/3</strain>
    </source>
</reference>
<sequence>MTIKEQLFDEIESTPEDLLQKTLDFLRLLKTKPTTNQINTTVTTVSHPAQSTGRSLLEHLKTIGNWEGDDLEECLEIVRTTRSQAKFDQPNPFDM</sequence>
<protein>
    <submittedName>
        <fullName evidence="1">DUF2281 domain-containing protein</fullName>
    </submittedName>
</protein>
<dbReference type="OrthoDB" id="532875at2"/>
<gene>
    <name evidence="1" type="ORF">C7B64_01530</name>
</gene>
<evidence type="ECO:0000313" key="2">
    <source>
        <dbReference type="Proteomes" id="UP000238762"/>
    </source>
</evidence>
<comment type="caution">
    <text evidence="1">The sequence shown here is derived from an EMBL/GenBank/DDBJ whole genome shotgun (WGS) entry which is preliminary data.</text>
</comment>
<dbReference type="RefSeq" id="WP_106286904.1">
    <property type="nucleotide sequence ID" value="NZ_CAWNTC010000136.1"/>
</dbReference>
<dbReference type="EMBL" id="PVWJ01000005">
    <property type="protein sequence ID" value="PSB04936.1"/>
    <property type="molecule type" value="Genomic_DNA"/>
</dbReference>
<dbReference type="Proteomes" id="UP000238762">
    <property type="component" value="Unassembled WGS sequence"/>
</dbReference>
<reference evidence="1 2" key="1">
    <citation type="submission" date="2018-02" db="EMBL/GenBank/DDBJ databases">
        <authorList>
            <person name="Cohen D.B."/>
            <person name="Kent A.D."/>
        </authorList>
    </citation>
    <scope>NUCLEOTIDE SEQUENCE [LARGE SCALE GENOMIC DNA]</scope>
    <source>
        <strain evidence="1 2">CCAP 1448/3</strain>
    </source>
</reference>
<keyword evidence="2" id="KW-1185">Reference proteome</keyword>